<comment type="caution">
    <text evidence="1">The sequence shown here is derived from an EMBL/GenBank/DDBJ whole genome shotgun (WGS) entry which is preliminary data.</text>
</comment>
<dbReference type="InterPro" id="IPR016123">
    <property type="entry name" value="Mog1/PsbP_a/b/a-sand"/>
</dbReference>
<gene>
    <name evidence="1" type="ORF">POL67_08380</name>
</gene>
<sequence length="143" mass="15686">MSLYITHEAGFELPANWVDGTVNLLEYARPEGTIRVGMSRSDRGGKDLAACVEERLVEQRRKLPFFELLGRSERLCAGLPAIDVKVTYEDAKQKIYQRTLGFVIGGRFVSLGVTATLSQQAEADAILERAASTLSLRARPSGA</sequence>
<dbReference type="Pfam" id="PF08786">
    <property type="entry name" value="DcrB"/>
    <property type="match status" value="1"/>
</dbReference>
<evidence type="ECO:0000313" key="2">
    <source>
        <dbReference type="Proteomes" id="UP001221411"/>
    </source>
</evidence>
<dbReference type="SUPFAM" id="SSF55724">
    <property type="entry name" value="Mog1p/PsbP-like"/>
    <property type="match status" value="1"/>
</dbReference>
<dbReference type="EMBL" id="JAQNDO010000001">
    <property type="protein sequence ID" value="MDC0741358.1"/>
    <property type="molecule type" value="Genomic_DNA"/>
</dbReference>
<proteinExistence type="predicted"/>
<name>A0ABT5EHQ8_9BACT</name>
<dbReference type="RefSeq" id="WP_271916580.1">
    <property type="nucleotide sequence ID" value="NZ_JAQNDO010000001.1"/>
</dbReference>
<dbReference type="InterPro" id="IPR014894">
    <property type="entry name" value="DcrB/EagT6"/>
</dbReference>
<protein>
    <submittedName>
        <fullName evidence="1">DcrB-related protein</fullName>
    </submittedName>
</protein>
<reference evidence="1 2" key="1">
    <citation type="submission" date="2022-11" db="EMBL/GenBank/DDBJ databases">
        <title>Minimal conservation of predation-associated metabolite biosynthetic gene clusters underscores biosynthetic potential of Myxococcota including descriptions for ten novel species: Archangium lansinium sp. nov., Myxococcus landrumus sp. nov., Nannocystis bai.</title>
        <authorList>
            <person name="Ahearne A."/>
            <person name="Stevens C."/>
            <person name="Dowd S."/>
        </authorList>
    </citation>
    <scope>NUCLEOTIDE SEQUENCE [LARGE SCALE GENOMIC DNA]</scope>
    <source>
        <strain evidence="1 2">RJM3</strain>
    </source>
</reference>
<keyword evidence="2" id="KW-1185">Reference proteome</keyword>
<dbReference type="Gene3D" id="3.40.1000.10">
    <property type="entry name" value="Mog1/PsbP, alpha/beta/alpha sandwich"/>
    <property type="match status" value="1"/>
</dbReference>
<accession>A0ABT5EHQ8</accession>
<evidence type="ECO:0000313" key="1">
    <source>
        <dbReference type="EMBL" id="MDC0741358.1"/>
    </source>
</evidence>
<organism evidence="1 2">
    <name type="scientific">Polyangium mundeleinium</name>
    <dbReference type="NCBI Taxonomy" id="2995306"/>
    <lineage>
        <taxon>Bacteria</taxon>
        <taxon>Pseudomonadati</taxon>
        <taxon>Myxococcota</taxon>
        <taxon>Polyangia</taxon>
        <taxon>Polyangiales</taxon>
        <taxon>Polyangiaceae</taxon>
        <taxon>Polyangium</taxon>
    </lineage>
</organism>
<dbReference type="Proteomes" id="UP001221411">
    <property type="component" value="Unassembled WGS sequence"/>
</dbReference>